<reference evidence="2" key="1">
    <citation type="journal article" date="2023" name="Mol. Biol. Evol.">
        <title>Third-Generation Sequencing Reveals the Adaptive Role of the Epigenome in Three Deep-Sea Polychaetes.</title>
        <authorList>
            <person name="Perez M."/>
            <person name="Aroh O."/>
            <person name="Sun Y."/>
            <person name="Lan Y."/>
            <person name="Juniper S.K."/>
            <person name="Young C.R."/>
            <person name="Angers B."/>
            <person name="Qian P.Y."/>
        </authorList>
    </citation>
    <scope>NUCLEOTIDE SEQUENCE</scope>
    <source>
        <strain evidence="2">P08H-3</strain>
    </source>
</reference>
<name>A0AAD9JS95_9ANNE</name>
<protein>
    <submittedName>
        <fullName evidence="2">Uncharacterized protein</fullName>
    </submittedName>
</protein>
<accession>A0AAD9JS95</accession>
<dbReference type="EMBL" id="JAODUP010000194">
    <property type="protein sequence ID" value="KAK2157260.1"/>
    <property type="molecule type" value="Genomic_DNA"/>
</dbReference>
<dbReference type="AlphaFoldDB" id="A0AAD9JS95"/>
<proteinExistence type="predicted"/>
<evidence type="ECO:0000313" key="2">
    <source>
        <dbReference type="EMBL" id="KAK2157260.1"/>
    </source>
</evidence>
<evidence type="ECO:0000313" key="3">
    <source>
        <dbReference type="Proteomes" id="UP001208570"/>
    </source>
</evidence>
<feature type="region of interest" description="Disordered" evidence="1">
    <location>
        <begin position="1"/>
        <end position="45"/>
    </location>
</feature>
<keyword evidence="3" id="KW-1185">Reference proteome</keyword>
<organism evidence="2 3">
    <name type="scientific">Paralvinella palmiformis</name>
    <dbReference type="NCBI Taxonomy" id="53620"/>
    <lineage>
        <taxon>Eukaryota</taxon>
        <taxon>Metazoa</taxon>
        <taxon>Spiralia</taxon>
        <taxon>Lophotrochozoa</taxon>
        <taxon>Annelida</taxon>
        <taxon>Polychaeta</taxon>
        <taxon>Sedentaria</taxon>
        <taxon>Canalipalpata</taxon>
        <taxon>Terebellida</taxon>
        <taxon>Terebelliformia</taxon>
        <taxon>Alvinellidae</taxon>
        <taxon>Paralvinella</taxon>
    </lineage>
</organism>
<dbReference type="Proteomes" id="UP001208570">
    <property type="component" value="Unassembled WGS sequence"/>
</dbReference>
<comment type="caution">
    <text evidence="2">The sequence shown here is derived from an EMBL/GenBank/DDBJ whole genome shotgun (WGS) entry which is preliminary data.</text>
</comment>
<evidence type="ECO:0000256" key="1">
    <source>
        <dbReference type="SAM" id="MobiDB-lite"/>
    </source>
</evidence>
<sequence length="45" mass="5396">MYTHTHKQTEGGRYNRNKTTSKVQQLHHRRGELQTGSRMTIDRKK</sequence>
<gene>
    <name evidence="2" type="ORF">LSH36_194g03033</name>
</gene>